<feature type="region of interest" description="Disordered" evidence="1">
    <location>
        <begin position="133"/>
        <end position="204"/>
    </location>
</feature>
<evidence type="ECO:0000256" key="1">
    <source>
        <dbReference type="SAM" id="MobiDB-lite"/>
    </source>
</evidence>
<protein>
    <submittedName>
        <fullName evidence="3">Uncharacterized protein</fullName>
    </submittedName>
</protein>
<feature type="compositionally biased region" description="Low complexity" evidence="1">
    <location>
        <begin position="152"/>
        <end position="176"/>
    </location>
</feature>
<gene>
    <name evidence="3" type="ORF">FA15DRAFT_674824</name>
</gene>
<feature type="compositionally biased region" description="Low complexity" evidence="1">
    <location>
        <begin position="183"/>
        <end position="204"/>
    </location>
</feature>
<name>A0A5C3KG66_COPMA</name>
<proteinExistence type="predicted"/>
<feature type="signal peptide" evidence="2">
    <location>
        <begin position="1"/>
        <end position="18"/>
    </location>
</feature>
<keyword evidence="2" id="KW-0732">Signal</keyword>
<accession>A0A5C3KG66</accession>
<keyword evidence="4" id="KW-1185">Reference proteome</keyword>
<evidence type="ECO:0000313" key="4">
    <source>
        <dbReference type="Proteomes" id="UP000307440"/>
    </source>
</evidence>
<dbReference type="AlphaFoldDB" id="A0A5C3KG66"/>
<evidence type="ECO:0000256" key="2">
    <source>
        <dbReference type="SAM" id="SignalP"/>
    </source>
</evidence>
<evidence type="ECO:0000313" key="3">
    <source>
        <dbReference type="EMBL" id="TFK19002.1"/>
    </source>
</evidence>
<reference evidence="3 4" key="1">
    <citation type="journal article" date="2019" name="Nat. Ecol. Evol.">
        <title>Megaphylogeny resolves global patterns of mushroom evolution.</title>
        <authorList>
            <person name="Varga T."/>
            <person name="Krizsan K."/>
            <person name="Foldi C."/>
            <person name="Dima B."/>
            <person name="Sanchez-Garcia M."/>
            <person name="Sanchez-Ramirez S."/>
            <person name="Szollosi G.J."/>
            <person name="Szarkandi J.G."/>
            <person name="Papp V."/>
            <person name="Albert L."/>
            <person name="Andreopoulos W."/>
            <person name="Angelini C."/>
            <person name="Antonin V."/>
            <person name="Barry K.W."/>
            <person name="Bougher N.L."/>
            <person name="Buchanan P."/>
            <person name="Buyck B."/>
            <person name="Bense V."/>
            <person name="Catcheside P."/>
            <person name="Chovatia M."/>
            <person name="Cooper J."/>
            <person name="Damon W."/>
            <person name="Desjardin D."/>
            <person name="Finy P."/>
            <person name="Geml J."/>
            <person name="Haridas S."/>
            <person name="Hughes K."/>
            <person name="Justo A."/>
            <person name="Karasinski D."/>
            <person name="Kautmanova I."/>
            <person name="Kiss B."/>
            <person name="Kocsube S."/>
            <person name="Kotiranta H."/>
            <person name="LaButti K.M."/>
            <person name="Lechner B.E."/>
            <person name="Liimatainen K."/>
            <person name="Lipzen A."/>
            <person name="Lukacs Z."/>
            <person name="Mihaltcheva S."/>
            <person name="Morgado L.N."/>
            <person name="Niskanen T."/>
            <person name="Noordeloos M.E."/>
            <person name="Ohm R.A."/>
            <person name="Ortiz-Santana B."/>
            <person name="Ovrebo C."/>
            <person name="Racz N."/>
            <person name="Riley R."/>
            <person name="Savchenko A."/>
            <person name="Shiryaev A."/>
            <person name="Soop K."/>
            <person name="Spirin V."/>
            <person name="Szebenyi C."/>
            <person name="Tomsovsky M."/>
            <person name="Tulloss R.E."/>
            <person name="Uehling J."/>
            <person name="Grigoriev I.V."/>
            <person name="Vagvolgyi C."/>
            <person name="Papp T."/>
            <person name="Martin F.M."/>
            <person name="Miettinen O."/>
            <person name="Hibbett D.S."/>
            <person name="Nagy L.G."/>
        </authorList>
    </citation>
    <scope>NUCLEOTIDE SEQUENCE [LARGE SCALE GENOMIC DNA]</scope>
    <source>
        <strain evidence="3 4">CBS 121175</strain>
    </source>
</reference>
<dbReference type="EMBL" id="ML210365">
    <property type="protein sequence ID" value="TFK19002.1"/>
    <property type="molecule type" value="Genomic_DNA"/>
</dbReference>
<organism evidence="3 4">
    <name type="scientific">Coprinopsis marcescibilis</name>
    <name type="common">Agaric fungus</name>
    <name type="synonym">Psathyrella marcescibilis</name>
    <dbReference type="NCBI Taxonomy" id="230819"/>
    <lineage>
        <taxon>Eukaryota</taxon>
        <taxon>Fungi</taxon>
        <taxon>Dikarya</taxon>
        <taxon>Basidiomycota</taxon>
        <taxon>Agaricomycotina</taxon>
        <taxon>Agaricomycetes</taxon>
        <taxon>Agaricomycetidae</taxon>
        <taxon>Agaricales</taxon>
        <taxon>Agaricineae</taxon>
        <taxon>Psathyrellaceae</taxon>
        <taxon>Coprinopsis</taxon>
    </lineage>
</organism>
<dbReference type="Proteomes" id="UP000307440">
    <property type="component" value="Unassembled WGS sequence"/>
</dbReference>
<sequence length="224" mass="22820">MRPSYVSAGLLAVSGALASAHVDSLVARQLPSEISEALETEPCSAQCEAFAEIIFWCLPPDPEPIVSEPPVVRRQTSDPPRCECVPETQSLYARCIECLGPLIESGQAILPDDVTLADFEASVNRHMGPVCRGPIAGPSAGPTSLPPTNSLPATGIPTSAPGTPTPSGTGAPSVPGGPRPTDDSPTGNNPPNGGSGNSGSRSTSSGCLLPLFISAALTATFMFS</sequence>
<feature type="chain" id="PRO_5023037897" evidence="2">
    <location>
        <begin position="19"/>
        <end position="224"/>
    </location>
</feature>